<keyword evidence="3" id="KW-1185">Reference proteome</keyword>
<dbReference type="SUPFAM" id="SSF53850">
    <property type="entry name" value="Periplasmic binding protein-like II"/>
    <property type="match status" value="1"/>
</dbReference>
<dbReference type="PANTHER" id="PTHR43649">
    <property type="entry name" value="ARABINOSE-BINDING PROTEIN-RELATED"/>
    <property type="match status" value="1"/>
</dbReference>
<dbReference type="Gene3D" id="3.40.190.10">
    <property type="entry name" value="Periplasmic binding protein-like II"/>
    <property type="match status" value="1"/>
</dbReference>
<evidence type="ECO:0000256" key="1">
    <source>
        <dbReference type="SAM" id="SignalP"/>
    </source>
</evidence>
<dbReference type="InterPro" id="IPR050490">
    <property type="entry name" value="Bact_solute-bd_prot1"/>
</dbReference>
<dbReference type="AlphaFoldDB" id="A0A506Y256"/>
<name>A0A506Y256_9MICO</name>
<reference evidence="2 3" key="1">
    <citation type="submission" date="2019-06" db="EMBL/GenBank/DDBJ databases">
        <authorList>
            <person name="Li F."/>
        </authorList>
    </citation>
    <scope>NUCLEOTIDE SEQUENCE [LARGE SCALE GENOMIC DNA]</scope>
    <source>
        <strain evidence="2 3">10F1D-1</strain>
    </source>
</reference>
<sequence>MTSHFSRPRRWAARAGALALGAALAAGTLAGCSTSSGDDAGSKTITVWGWGDPVKGMKAAVPAFEKKHAGVTVKVQDVGNPAIWDKVTTGMAAGGSGLPDVIDVGADYMSNYLETFPDGFADLTPLGADKLEKNFPTGLWGGAQKADGHQYGIPFEVNTSLIFYRTDLFQQAGVDPASIDTWDQMLDAGKKIKAATGADLFAVDKAATQADAANFWQMLARQSESFFFDKKGDIDFTSKGSVDALEFMKKANDAGLIADVPQSQGTTSQAKGETPVALLPLASWAVSTFANDAPDMKGKWAVRTPPATDAGGLTAASAGGTYLAVTKASKNQQLAYDFVEFSMATLEGQQLVYDGGHLFPSFKPMWETDAFKADNDYFGINTNDLVMTALNQKTPPDYYTKDYAKALKAYDDAQTQVLVSGADPKKALADAAELLAGQTGRKIAKG</sequence>
<organism evidence="2 3">
    <name type="scientific">Schumannella soli</name>
    <dbReference type="NCBI Taxonomy" id="2590779"/>
    <lineage>
        <taxon>Bacteria</taxon>
        <taxon>Bacillati</taxon>
        <taxon>Actinomycetota</taxon>
        <taxon>Actinomycetes</taxon>
        <taxon>Micrococcales</taxon>
        <taxon>Microbacteriaceae</taxon>
        <taxon>Schumannella</taxon>
    </lineage>
</organism>
<gene>
    <name evidence="2" type="ORF">FJ657_12590</name>
</gene>
<dbReference type="Proteomes" id="UP000316252">
    <property type="component" value="Unassembled WGS sequence"/>
</dbReference>
<comment type="caution">
    <text evidence="2">The sequence shown here is derived from an EMBL/GenBank/DDBJ whole genome shotgun (WGS) entry which is preliminary data.</text>
</comment>
<dbReference type="EMBL" id="VHQG01000003">
    <property type="protein sequence ID" value="TPW75048.1"/>
    <property type="molecule type" value="Genomic_DNA"/>
</dbReference>
<protein>
    <submittedName>
        <fullName evidence="2">Sugar ABC transporter substrate-binding protein</fullName>
    </submittedName>
</protein>
<dbReference type="Pfam" id="PF01547">
    <property type="entry name" value="SBP_bac_1"/>
    <property type="match status" value="1"/>
</dbReference>
<evidence type="ECO:0000313" key="2">
    <source>
        <dbReference type="EMBL" id="TPW75048.1"/>
    </source>
</evidence>
<keyword evidence="1" id="KW-0732">Signal</keyword>
<dbReference type="OrthoDB" id="2515046at2"/>
<proteinExistence type="predicted"/>
<feature type="chain" id="PRO_5039201838" evidence="1">
    <location>
        <begin position="26"/>
        <end position="446"/>
    </location>
</feature>
<dbReference type="InterPro" id="IPR006059">
    <property type="entry name" value="SBP"/>
</dbReference>
<accession>A0A506Y256</accession>
<dbReference type="PANTHER" id="PTHR43649:SF12">
    <property type="entry name" value="DIACETYLCHITOBIOSE BINDING PROTEIN DASA"/>
    <property type="match status" value="1"/>
</dbReference>
<dbReference type="CDD" id="cd13585">
    <property type="entry name" value="PBP2_TMBP_like"/>
    <property type="match status" value="1"/>
</dbReference>
<evidence type="ECO:0000313" key="3">
    <source>
        <dbReference type="Proteomes" id="UP000316252"/>
    </source>
</evidence>
<dbReference type="RefSeq" id="WP_141164076.1">
    <property type="nucleotide sequence ID" value="NZ_VHQG01000003.1"/>
</dbReference>
<dbReference type="PROSITE" id="PS51257">
    <property type="entry name" value="PROKAR_LIPOPROTEIN"/>
    <property type="match status" value="1"/>
</dbReference>
<feature type="signal peptide" evidence="1">
    <location>
        <begin position="1"/>
        <end position="25"/>
    </location>
</feature>